<evidence type="ECO:0008006" key="3">
    <source>
        <dbReference type="Google" id="ProtNLM"/>
    </source>
</evidence>
<dbReference type="GO" id="GO:0015036">
    <property type="term" value="F:disulfide oxidoreductase activity"/>
    <property type="evidence" value="ECO:0007669"/>
    <property type="project" value="TreeGrafter"/>
</dbReference>
<sequence length="187" mass="21443">MSIAPIPNLSIMLCFIARGLKKVDAQQYKTARVQMKMPIAKSDSWSCSNDMGDVWYYGENVTIQQAKFVFKEYCYHLRQKDALMLPLTIIADKDKRQPPSTELLGCLGEAYADWTVSEGPFGISVLKYPFIEGDSNKPHKDGWVQILKQIQTMHGHNFVHGDLLPRNVLFTYDKGYVIDFDLTRKMQ</sequence>
<evidence type="ECO:0000313" key="1">
    <source>
        <dbReference type="EMBL" id="CAJ1946199.1"/>
    </source>
</evidence>
<dbReference type="AlphaFoldDB" id="A0AAD2FL60"/>
<reference evidence="1" key="1">
    <citation type="submission" date="2023-08" db="EMBL/GenBank/DDBJ databases">
        <authorList>
            <person name="Audoor S."/>
            <person name="Bilcke G."/>
        </authorList>
    </citation>
    <scope>NUCLEOTIDE SEQUENCE</scope>
</reference>
<dbReference type="InterPro" id="IPR011009">
    <property type="entry name" value="Kinase-like_dom_sf"/>
</dbReference>
<dbReference type="PANTHER" id="PTHR15853:SF0">
    <property type="entry name" value="THIOREDOXIN-RELATED TRANSMEMBRANE PROTEIN 2"/>
    <property type="match status" value="1"/>
</dbReference>
<accession>A0AAD2FL60</accession>
<organism evidence="1 2">
    <name type="scientific">Cylindrotheca closterium</name>
    <dbReference type="NCBI Taxonomy" id="2856"/>
    <lineage>
        <taxon>Eukaryota</taxon>
        <taxon>Sar</taxon>
        <taxon>Stramenopiles</taxon>
        <taxon>Ochrophyta</taxon>
        <taxon>Bacillariophyta</taxon>
        <taxon>Bacillariophyceae</taxon>
        <taxon>Bacillariophycidae</taxon>
        <taxon>Bacillariales</taxon>
        <taxon>Bacillariaceae</taxon>
        <taxon>Cylindrotheca</taxon>
    </lineage>
</organism>
<evidence type="ECO:0000313" key="2">
    <source>
        <dbReference type="Proteomes" id="UP001295423"/>
    </source>
</evidence>
<dbReference type="Proteomes" id="UP001295423">
    <property type="component" value="Unassembled WGS sequence"/>
</dbReference>
<dbReference type="PANTHER" id="PTHR15853">
    <property type="entry name" value="THIOREDOXIN-RELATED"/>
    <property type="match status" value="1"/>
</dbReference>
<dbReference type="InterPro" id="IPR039101">
    <property type="entry name" value="TMX2"/>
</dbReference>
<comment type="caution">
    <text evidence="1">The sequence shown here is derived from an EMBL/GenBank/DDBJ whole genome shotgun (WGS) entry which is preliminary data.</text>
</comment>
<protein>
    <recommendedName>
        <fullName evidence="3">Protein kinase domain-containing protein</fullName>
    </recommendedName>
</protein>
<keyword evidence="2" id="KW-1185">Reference proteome</keyword>
<name>A0AAD2FL60_9STRA</name>
<dbReference type="SUPFAM" id="SSF56112">
    <property type="entry name" value="Protein kinase-like (PK-like)"/>
    <property type="match status" value="1"/>
</dbReference>
<dbReference type="EMBL" id="CAKOGP040001653">
    <property type="protein sequence ID" value="CAJ1946199.1"/>
    <property type="molecule type" value="Genomic_DNA"/>
</dbReference>
<dbReference type="Gene3D" id="1.10.510.10">
    <property type="entry name" value="Transferase(Phosphotransferase) domain 1"/>
    <property type="match status" value="1"/>
</dbReference>
<proteinExistence type="predicted"/>
<gene>
    <name evidence="1" type="ORF">CYCCA115_LOCUS10340</name>
</gene>